<accession>A0A3D9C4J6</accession>
<evidence type="ECO:0000313" key="2">
    <source>
        <dbReference type="Proteomes" id="UP000256686"/>
    </source>
</evidence>
<evidence type="ECO:0008006" key="3">
    <source>
        <dbReference type="Google" id="ProtNLM"/>
    </source>
</evidence>
<sequence length="158" mass="18329">MIKCTIPVLISLAIIVFLSCKENTKTFSIPSEDVSSFVTDTLNQNKWIGNYDINLQGKGEREGNEYKINLKISKDSVIYYAEGYQLYQRFLLSAVEENSILTLKYKESLDGTNSWALKNTQDFGKIYLRNGKYFWESPFLNISFTNNQKMIYNLKDNK</sequence>
<reference evidence="2" key="1">
    <citation type="submission" date="2018-06" db="EMBL/GenBank/DDBJ databases">
        <authorList>
            <person name="Lum Nde A."/>
            <person name="Hugo C."/>
        </authorList>
    </citation>
    <scope>NUCLEOTIDE SEQUENCE [LARGE SCALE GENOMIC DNA]</scope>
    <source>
        <strain evidence="2">1_F178</strain>
    </source>
</reference>
<name>A0A3D9C4J6_9FLAO</name>
<dbReference type="RefSeq" id="WP_115972458.1">
    <property type="nucleotide sequence ID" value="NZ_QNVT01000022.1"/>
</dbReference>
<protein>
    <recommendedName>
        <fullName evidence="3">Lipoprotein</fullName>
    </recommendedName>
</protein>
<dbReference type="Proteomes" id="UP000256686">
    <property type="component" value="Unassembled WGS sequence"/>
</dbReference>
<dbReference type="PROSITE" id="PS51257">
    <property type="entry name" value="PROKAR_LIPOPROTEIN"/>
    <property type="match status" value="1"/>
</dbReference>
<evidence type="ECO:0000313" key="1">
    <source>
        <dbReference type="EMBL" id="REC60669.1"/>
    </source>
</evidence>
<dbReference type="AlphaFoldDB" id="A0A3D9C4J6"/>
<gene>
    <name evidence="1" type="ORF">DRF65_19695</name>
</gene>
<organism evidence="1 2">
    <name type="scientific">Chryseobacterium pennae</name>
    <dbReference type="NCBI Taxonomy" id="2258962"/>
    <lineage>
        <taxon>Bacteria</taxon>
        <taxon>Pseudomonadati</taxon>
        <taxon>Bacteroidota</taxon>
        <taxon>Flavobacteriia</taxon>
        <taxon>Flavobacteriales</taxon>
        <taxon>Weeksellaceae</taxon>
        <taxon>Chryseobacterium group</taxon>
        <taxon>Chryseobacterium</taxon>
    </lineage>
</organism>
<keyword evidence="2" id="KW-1185">Reference proteome</keyword>
<proteinExistence type="predicted"/>
<dbReference type="EMBL" id="QNVT01000022">
    <property type="protein sequence ID" value="REC60669.1"/>
    <property type="molecule type" value="Genomic_DNA"/>
</dbReference>
<comment type="caution">
    <text evidence="1">The sequence shown here is derived from an EMBL/GenBank/DDBJ whole genome shotgun (WGS) entry which is preliminary data.</text>
</comment>